<evidence type="ECO:0000313" key="5">
    <source>
        <dbReference type="Proteomes" id="UP000004371"/>
    </source>
</evidence>
<evidence type="ECO:0000259" key="3">
    <source>
        <dbReference type="PROSITE" id="PS50887"/>
    </source>
</evidence>
<proteinExistence type="predicted"/>
<keyword evidence="1" id="KW-1133">Transmembrane helix</keyword>
<evidence type="ECO:0000313" key="4">
    <source>
        <dbReference type="EMBL" id="EGA64152.1"/>
    </source>
</evidence>
<sequence length="583" mass="66116">MRSKHFNRAVQFGVAGFYFLSVIVISVTLISEHKSVNWLYLTFPIAMFTAFLATKRRIRITAALVSLLVLFGGSIMEPLELDAIEESFIVLPLCYIVLFPGSLWPIAVGLGLIASYLIELPTEEFDEFTEDAIEVLFITIFATVMTRYQQEAKKQSALYKRASLTDYLTYLPNRKSFFKEINDLQASDEMDYAVIQVGLNNLKKVNDDLGYGYGDELLHQFARHVKRLIGRKGKLFRLGGDELMVLISCPQGNLDEVHQTIARLDAHYDTVCKIHNTSHRLRYIGGCALLSDAQNNLKLWGKNVDAAISRAKQNDANSVQWYDDQLMDDTIRAHQIEIELKGAIDNKQLFLVYQPKVDIEAKKIIGAEALIRWQHPDLGLVVPNDFISVAERTAQIIPIGRWVFEQAIIQAKSWLDAGTRVPISINVSSVQFAHDDIFPYITELLNKHNVPANCLQIEITETAMMDKHSQVAQTCKQLQDLGMTIAIDDFGVAYSSLNYLKRLPIDVIKIDKSFIDDCVEDVTDHMIVRTIIQMGQNLSKTVIAEGVENEEQLELLRREKCHQFQGYLFSKPISAEQFTELLS</sequence>
<dbReference type="Pfam" id="PF00563">
    <property type="entry name" value="EAL"/>
    <property type="match status" value="1"/>
</dbReference>
<dbReference type="CDD" id="cd01948">
    <property type="entry name" value="EAL"/>
    <property type="match status" value="1"/>
</dbReference>
<accession>E8LYV1</accession>
<dbReference type="InterPro" id="IPR035919">
    <property type="entry name" value="EAL_sf"/>
</dbReference>
<keyword evidence="5" id="KW-1185">Reference proteome</keyword>
<evidence type="ECO:0000259" key="2">
    <source>
        <dbReference type="PROSITE" id="PS50883"/>
    </source>
</evidence>
<dbReference type="SMART" id="SM00267">
    <property type="entry name" value="GGDEF"/>
    <property type="match status" value="1"/>
</dbReference>
<dbReference type="Gene3D" id="3.20.20.450">
    <property type="entry name" value="EAL domain"/>
    <property type="match status" value="1"/>
</dbReference>
<dbReference type="SUPFAM" id="SSF55073">
    <property type="entry name" value="Nucleotide cyclase"/>
    <property type="match status" value="1"/>
</dbReference>
<reference evidence="4 5" key="1">
    <citation type="journal article" date="2012" name="Int. J. Syst. Evol. Microbiol.">
        <title>Vibrio caribbeanicus sp. nov., isolated from the marine sponge Scleritoderma cyanea.</title>
        <authorList>
            <person name="Hoffmann M."/>
            <person name="Monday S.R."/>
            <person name="Allard M.W."/>
            <person name="Strain E.A."/>
            <person name="Whittaker P."/>
            <person name="Naum M."/>
            <person name="McCarthy P.J."/>
            <person name="Lopez J.V."/>
            <person name="Fischer M."/>
            <person name="Brown E.W."/>
        </authorList>
    </citation>
    <scope>NUCLEOTIDE SEQUENCE [LARGE SCALE GENOMIC DNA]</scope>
    <source>
        <strain evidence="4 5">LMG 20546</strain>
    </source>
</reference>
<dbReference type="PROSITE" id="PS50887">
    <property type="entry name" value="GGDEF"/>
    <property type="match status" value="1"/>
</dbReference>
<feature type="transmembrane region" description="Helical" evidence="1">
    <location>
        <begin position="36"/>
        <end position="53"/>
    </location>
</feature>
<dbReference type="Proteomes" id="UP000004371">
    <property type="component" value="Unassembled WGS sequence"/>
</dbReference>
<feature type="transmembrane region" description="Helical" evidence="1">
    <location>
        <begin position="12"/>
        <end position="30"/>
    </location>
</feature>
<dbReference type="PROSITE" id="PS50883">
    <property type="entry name" value="EAL"/>
    <property type="match status" value="1"/>
</dbReference>
<dbReference type="InterPro" id="IPR043128">
    <property type="entry name" value="Rev_trsase/Diguanyl_cyclase"/>
</dbReference>
<dbReference type="InterPro" id="IPR029787">
    <property type="entry name" value="Nucleotide_cyclase"/>
</dbReference>
<feature type="transmembrane region" description="Helical" evidence="1">
    <location>
        <begin position="88"/>
        <end position="118"/>
    </location>
</feature>
<dbReference type="InterPro" id="IPR001633">
    <property type="entry name" value="EAL_dom"/>
</dbReference>
<dbReference type="SMART" id="SM00052">
    <property type="entry name" value="EAL"/>
    <property type="match status" value="1"/>
</dbReference>
<feature type="domain" description="GGDEF" evidence="3">
    <location>
        <begin position="190"/>
        <end position="324"/>
    </location>
</feature>
<dbReference type="AlphaFoldDB" id="E8LYV1"/>
<dbReference type="eggNOG" id="COG5001">
    <property type="taxonomic scope" value="Bacteria"/>
</dbReference>
<evidence type="ECO:0008006" key="6">
    <source>
        <dbReference type="Google" id="ProtNLM"/>
    </source>
</evidence>
<keyword evidence="1" id="KW-0812">Transmembrane</keyword>
<dbReference type="GO" id="GO:0071111">
    <property type="term" value="F:cyclic-guanylate-specific phosphodiesterase activity"/>
    <property type="evidence" value="ECO:0007669"/>
    <property type="project" value="InterPro"/>
</dbReference>
<dbReference type="NCBIfam" id="TIGR00254">
    <property type="entry name" value="GGDEF"/>
    <property type="match status" value="1"/>
</dbReference>
<dbReference type="Pfam" id="PF00990">
    <property type="entry name" value="GGDEF"/>
    <property type="match status" value="1"/>
</dbReference>
<dbReference type="PANTHER" id="PTHR33121:SF71">
    <property type="entry name" value="OXYGEN SENSOR PROTEIN DOSP"/>
    <property type="match status" value="1"/>
</dbReference>
<feature type="domain" description="EAL" evidence="2">
    <location>
        <begin position="333"/>
        <end position="583"/>
    </location>
</feature>
<protein>
    <recommendedName>
        <fullName evidence="6">GGDEF family protein</fullName>
    </recommendedName>
</protein>
<dbReference type="RefSeq" id="WP_006881023.1">
    <property type="nucleotide sequence ID" value="NZ_AEVS01000094.1"/>
</dbReference>
<comment type="caution">
    <text evidence="4">The sequence shown here is derived from an EMBL/GenBank/DDBJ whole genome shotgun (WGS) entry which is preliminary data.</text>
</comment>
<dbReference type="CDD" id="cd01949">
    <property type="entry name" value="GGDEF"/>
    <property type="match status" value="1"/>
</dbReference>
<dbReference type="EMBL" id="AEVS01000094">
    <property type="protein sequence ID" value="EGA64152.1"/>
    <property type="molecule type" value="Genomic_DNA"/>
</dbReference>
<organism evidence="4 5">
    <name type="scientific">Vibrio brasiliensis LMG 20546</name>
    <dbReference type="NCBI Taxonomy" id="945543"/>
    <lineage>
        <taxon>Bacteria</taxon>
        <taxon>Pseudomonadati</taxon>
        <taxon>Pseudomonadota</taxon>
        <taxon>Gammaproteobacteria</taxon>
        <taxon>Vibrionales</taxon>
        <taxon>Vibrionaceae</taxon>
        <taxon>Vibrio</taxon>
        <taxon>Vibrio oreintalis group</taxon>
    </lineage>
</organism>
<gene>
    <name evidence="4" type="ORF">VIBR0546_06647</name>
</gene>
<name>E8LYV1_9VIBR</name>
<dbReference type="InterPro" id="IPR050706">
    <property type="entry name" value="Cyclic-di-GMP_PDE-like"/>
</dbReference>
<dbReference type="PANTHER" id="PTHR33121">
    <property type="entry name" value="CYCLIC DI-GMP PHOSPHODIESTERASE PDEF"/>
    <property type="match status" value="1"/>
</dbReference>
<dbReference type="SUPFAM" id="SSF141868">
    <property type="entry name" value="EAL domain-like"/>
    <property type="match status" value="1"/>
</dbReference>
<dbReference type="STRING" id="945543.VIBR0546_06647"/>
<keyword evidence="1" id="KW-0472">Membrane</keyword>
<dbReference type="InterPro" id="IPR000160">
    <property type="entry name" value="GGDEF_dom"/>
</dbReference>
<evidence type="ECO:0000256" key="1">
    <source>
        <dbReference type="SAM" id="Phobius"/>
    </source>
</evidence>
<dbReference type="Gene3D" id="3.30.70.270">
    <property type="match status" value="1"/>
</dbReference>